<dbReference type="EMBL" id="HBEO01005873">
    <property type="protein sequence ID" value="CAD8472425.1"/>
    <property type="molecule type" value="Transcribed_RNA"/>
</dbReference>
<protein>
    <submittedName>
        <fullName evidence="4">Uncharacterized protein</fullName>
    </submittedName>
</protein>
<dbReference type="PANTHER" id="PTHR42896">
    <property type="entry name" value="XYLULOSE-1,5-BISPHOSPHATE (XUBP) PHOSPHATASE"/>
    <property type="match status" value="1"/>
</dbReference>
<accession>A0A7S0HEI8</accession>
<dbReference type="NCBIfam" id="TIGR01509">
    <property type="entry name" value="HAD-SF-IA-v3"/>
    <property type="match status" value="1"/>
</dbReference>
<dbReference type="GO" id="GO:0016787">
    <property type="term" value="F:hydrolase activity"/>
    <property type="evidence" value="ECO:0007669"/>
    <property type="project" value="UniProtKB-KW"/>
</dbReference>
<organism evidence="4">
    <name type="scientific">Hanusia phi</name>
    <dbReference type="NCBI Taxonomy" id="3032"/>
    <lineage>
        <taxon>Eukaryota</taxon>
        <taxon>Cryptophyceae</taxon>
        <taxon>Pyrenomonadales</taxon>
        <taxon>Geminigeraceae</taxon>
        <taxon>Hanusia</taxon>
    </lineage>
</organism>
<dbReference type="Gene3D" id="3.40.50.1000">
    <property type="entry name" value="HAD superfamily/HAD-like"/>
    <property type="match status" value="1"/>
</dbReference>
<keyword evidence="1" id="KW-0479">Metal-binding</keyword>
<evidence type="ECO:0000256" key="2">
    <source>
        <dbReference type="ARBA" id="ARBA00022801"/>
    </source>
</evidence>
<dbReference type="Pfam" id="PF00702">
    <property type="entry name" value="Hydrolase"/>
    <property type="match status" value="1"/>
</dbReference>
<dbReference type="PANTHER" id="PTHR42896:SF2">
    <property type="entry name" value="CBBY-LIKE PROTEIN"/>
    <property type="match status" value="1"/>
</dbReference>
<dbReference type="InterPro" id="IPR006439">
    <property type="entry name" value="HAD-SF_hydro_IA"/>
</dbReference>
<dbReference type="SFLD" id="SFLDG01129">
    <property type="entry name" value="C1.5:_HAD__Beta-PGM__Phosphata"/>
    <property type="match status" value="1"/>
</dbReference>
<evidence type="ECO:0000256" key="1">
    <source>
        <dbReference type="ARBA" id="ARBA00022723"/>
    </source>
</evidence>
<keyword evidence="3" id="KW-0732">Signal</keyword>
<gene>
    <name evidence="4" type="ORF">HPHI1048_LOCUS4163</name>
</gene>
<proteinExistence type="predicted"/>
<dbReference type="AlphaFoldDB" id="A0A7S0HEI8"/>
<reference evidence="4" key="1">
    <citation type="submission" date="2021-01" db="EMBL/GenBank/DDBJ databases">
        <authorList>
            <person name="Corre E."/>
            <person name="Pelletier E."/>
            <person name="Niang G."/>
            <person name="Scheremetjew M."/>
            <person name="Finn R."/>
            <person name="Kale V."/>
            <person name="Holt S."/>
            <person name="Cochrane G."/>
            <person name="Meng A."/>
            <person name="Brown T."/>
            <person name="Cohen L."/>
        </authorList>
    </citation>
    <scope>NUCLEOTIDE SEQUENCE</scope>
    <source>
        <strain evidence="4">CCMP325</strain>
    </source>
</reference>
<feature type="chain" id="PRO_5031246105" evidence="3">
    <location>
        <begin position="25"/>
        <end position="312"/>
    </location>
</feature>
<feature type="signal peptide" evidence="3">
    <location>
        <begin position="1"/>
        <end position="24"/>
    </location>
</feature>
<dbReference type="InterPro" id="IPR023214">
    <property type="entry name" value="HAD_sf"/>
</dbReference>
<dbReference type="GO" id="GO:0046872">
    <property type="term" value="F:metal ion binding"/>
    <property type="evidence" value="ECO:0007669"/>
    <property type="project" value="UniProtKB-KW"/>
</dbReference>
<dbReference type="InterPro" id="IPR023198">
    <property type="entry name" value="PGP-like_dom2"/>
</dbReference>
<evidence type="ECO:0000256" key="3">
    <source>
        <dbReference type="SAM" id="SignalP"/>
    </source>
</evidence>
<evidence type="ECO:0000313" key="4">
    <source>
        <dbReference type="EMBL" id="CAD8472425.1"/>
    </source>
</evidence>
<name>A0A7S0HEI8_9CRYP</name>
<dbReference type="Gene3D" id="1.10.150.240">
    <property type="entry name" value="Putative phosphatase, domain 2"/>
    <property type="match status" value="1"/>
</dbReference>
<dbReference type="InterPro" id="IPR044999">
    <property type="entry name" value="CbbY-like"/>
</dbReference>
<dbReference type="SFLD" id="SFLDS00003">
    <property type="entry name" value="Haloacid_Dehalogenase"/>
    <property type="match status" value="1"/>
</dbReference>
<dbReference type="FunFam" id="3.40.50.1000:FF:000036">
    <property type="entry name" value="HAD family hydrolase"/>
    <property type="match status" value="1"/>
</dbReference>
<dbReference type="InterPro" id="IPR036412">
    <property type="entry name" value="HAD-like_sf"/>
</dbReference>
<dbReference type="SUPFAM" id="SSF56784">
    <property type="entry name" value="HAD-like"/>
    <property type="match status" value="1"/>
</dbReference>
<keyword evidence="2" id="KW-0378">Hydrolase</keyword>
<sequence>MPSRAFSALVLFGALASELPSSLAFLPPAPLRAPLRAPHAKVSRARSVKVTGLTAKLEAIFFDCDGVLADTERDGHRIAFNLAFEEAGLMNGEKPMQWDEELYGKLVEIGGGKERMMGYWESIGYQQGSWELAMKLHERKTQIFKELIAGGKIPLRPGVTRIVDQALAAGVKIAVCSTSNEKAVQQIVDMMGPQRAKEIKIFAGDCVPRKKPSPDIYNLAKSYFNVRPEDSVVIEDSMIGLEAAKSAEMSCLITKSTYTKNEDFSDADLVVDDLDAGQIDLDRLEGLAISTAWEDWGIDRDVFNAGVGRGRW</sequence>